<dbReference type="RefSeq" id="WP_169098794.1">
    <property type="nucleotide sequence ID" value="NZ_JABBVZ010000023.1"/>
</dbReference>
<feature type="chain" id="PRO_5038996188" evidence="1">
    <location>
        <begin position="24"/>
        <end position="244"/>
    </location>
</feature>
<dbReference type="EMBL" id="JABBVZ010000023">
    <property type="protein sequence ID" value="NMP22463.1"/>
    <property type="molecule type" value="Genomic_DNA"/>
</dbReference>
<dbReference type="SUPFAM" id="SSF52266">
    <property type="entry name" value="SGNH hydrolase"/>
    <property type="match status" value="1"/>
</dbReference>
<keyword evidence="3" id="KW-0378">Hydrolase</keyword>
<keyword evidence="1" id="KW-0732">Signal</keyword>
<name>A0A7Y0L379_9FIRM</name>
<dbReference type="Gene3D" id="3.40.50.1110">
    <property type="entry name" value="SGNH hydrolase"/>
    <property type="match status" value="1"/>
</dbReference>
<comment type="caution">
    <text evidence="3">The sequence shown here is derived from an EMBL/GenBank/DDBJ whole genome shotgun (WGS) entry which is preliminary data.</text>
</comment>
<dbReference type="InterPro" id="IPR036514">
    <property type="entry name" value="SGNH_hydro_sf"/>
</dbReference>
<evidence type="ECO:0000259" key="2">
    <source>
        <dbReference type="Pfam" id="PF13472"/>
    </source>
</evidence>
<organism evidence="3 4">
    <name type="scientific">Sulfobacillus harzensis</name>
    <dbReference type="NCBI Taxonomy" id="2729629"/>
    <lineage>
        <taxon>Bacteria</taxon>
        <taxon>Bacillati</taxon>
        <taxon>Bacillota</taxon>
        <taxon>Clostridia</taxon>
        <taxon>Eubacteriales</taxon>
        <taxon>Clostridiales Family XVII. Incertae Sedis</taxon>
        <taxon>Sulfobacillus</taxon>
    </lineage>
</organism>
<dbReference type="Pfam" id="PF13472">
    <property type="entry name" value="Lipase_GDSL_2"/>
    <property type="match status" value="1"/>
</dbReference>
<evidence type="ECO:0000256" key="1">
    <source>
        <dbReference type="SAM" id="SignalP"/>
    </source>
</evidence>
<sequence length="244" mass="26842">MRRSVGRAWAASLGVVAASAAVAIPWNVQVPPVPTVIIGGSAAKGWHDRTGESYIDRALAQYAGQAHVGFKLENRAIPGAPVTDGAIKAQFPRWMTTTRGGVVVIAWGLLNDIRLKTPRKAILQQVHREIRLALDTHHRVLVVSPPATLATLTFDRASQAGLWSQIIREATDFHNPNVYVANVMAPMERYIAAHHQSPKLYMDGKWDPNTRGHILAGQFLLKQLDRLWKGGIPAYYPPSTRSAR</sequence>
<dbReference type="AlphaFoldDB" id="A0A7Y0L379"/>
<evidence type="ECO:0000313" key="3">
    <source>
        <dbReference type="EMBL" id="NMP22463.1"/>
    </source>
</evidence>
<accession>A0A7Y0L379</accession>
<dbReference type="CDD" id="cd00229">
    <property type="entry name" value="SGNH_hydrolase"/>
    <property type="match status" value="1"/>
</dbReference>
<reference evidence="3 4" key="1">
    <citation type="submission" date="2020-04" db="EMBL/GenBank/DDBJ databases">
        <authorList>
            <person name="Zhang R."/>
            <person name="Schippers A."/>
        </authorList>
    </citation>
    <scope>NUCLEOTIDE SEQUENCE [LARGE SCALE GENOMIC DNA]</scope>
    <source>
        <strain evidence="3 4">DSM 109850</strain>
    </source>
</reference>
<dbReference type="GO" id="GO:0016787">
    <property type="term" value="F:hydrolase activity"/>
    <property type="evidence" value="ECO:0007669"/>
    <property type="project" value="UniProtKB-KW"/>
</dbReference>
<dbReference type="InterPro" id="IPR013830">
    <property type="entry name" value="SGNH_hydro"/>
</dbReference>
<evidence type="ECO:0000313" key="4">
    <source>
        <dbReference type="Proteomes" id="UP000533476"/>
    </source>
</evidence>
<keyword evidence="4" id="KW-1185">Reference proteome</keyword>
<protein>
    <submittedName>
        <fullName evidence="3">SGNH/GDSL hydrolase family protein</fullName>
    </submittedName>
</protein>
<dbReference type="Proteomes" id="UP000533476">
    <property type="component" value="Unassembled WGS sequence"/>
</dbReference>
<gene>
    <name evidence="3" type="ORF">HIJ39_08870</name>
</gene>
<feature type="domain" description="SGNH hydrolase-type esterase" evidence="2">
    <location>
        <begin position="38"/>
        <end position="213"/>
    </location>
</feature>
<feature type="signal peptide" evidence="1">
    <location>
        <begin position="1"/>
        <end position="23"/>
    </location>
</feature>
<proteinExistence type="predicted"/>